<organism evidence="1 2">
    <name type="scientific">Serendipita indica (strain DSM 11827)</name>
    <name type="common">Root endophyte fungus</name>
    <name type="synonym">Piriformospora indica</name>
    <dbReference type="NCBI Taxonomy" id="1109443"/>
    <lineage>
        <taxon>Eukaryota</taxon>
        <taxon>Fungi</taxon>
        <taxon>Dikarya</taxon>
        <taxon>Basidiomycota</taxon>
        <taxon>Agaricomycotina</taxon>
        <taxon>Agaricomycetes</taxon>
        <taxon>Sebacinales</taxon>
        <taxon>Serendipitaceae</taxon>
        <taxon>Serendipita</taxon>
    </lineage>
</organism>
<comment type="caution">
    <text evidence="1">The sequence shown here is derived from an EMBL/GenBank/DDBJ whole genome shotgun (WGS) entry which is preliminary data.</text>
</comment>
<protein>
    <submittedName>
        <fullName evidence="1">Uncharacterized protein</fullName>
    </submittedName>
</protein>
<accession>G4TE30</accession>
<proteinExistence type="predicted"/>
<keyword evidence="2" id="KW-1185">Reference proteome</keyword>
<reference evidence="1 2" key="1">
    <citation type="journal article" date="2011" name="PLoS Pathog.">
        <title>Endophytic Life Strategies Decoded by Genome and Transcriptome Analyses of the Mutualistic Root Symbiont Piriformospora indica.</title>
        <authorList>
            <person name="Zuccaro A."/>
            <person name="Lahrmann U."/>
            <person name="Guldener U."/>
            <person name="Langen G."/>
            <person name="Pfiffi S."/>
            <person name="Biedenkopf D."/>
            <person name="Wong P."/>
            <person name="Samans B."/>
            <person name="Grimm C."/>
            <person name="Basiewicz M."/>
            <person name="Murat C."/>
            <person name="Martin F."/>
            <person name="Kogel K.H."/>
        </authorList>
    </citation>
    <scope>NUCLEOTIDE SEQUENCE [LARGE SCALE GENOMIC DNA]</scope>
    <source>
        <strain evidence="1 2">DSM 11827</strain>
    </source>
</reference>
<evidence type="ECO:0000313" key="2">
    <source>
        <dbReference type="Proteomes" id="UP000007148"/>
    </source>
</evidence>
<sequence length="299" mass="33959">MLSFLSRHLPPNTTTISPVDVAGSHNQFTVKDGEMTKIGIPFSEATLEWLENFPFMEHVSMLQYRESRNIGRPSAVQLSRAPRWFKHPMLIRISWSIVKHLASHSASHLEALDISIGVKRLPLPFQMLDELYVLDRLAVYLLLGYDENAWKIKDADMLPHTRLKQLAVTINMSGFTIFKPAPDLTPLMSSFLAKIPKTEVITMTRLYPTPLDLTIFSTVLYLRSLRVYRYRSVTGEQPCKRCHIQSSSLTELFISGLVSMINTLSNSSVKYLSFEEGRLVALEEAQDRDISISDEIGSL</sequence>
<dbReference type="EMBL" id="CAFZ01000058">
    <property type="protein sequence ID" value="CCA69582.1"/>
    <property type="molecule type" value="Genomic_DNA"/>
</dbReference>
<gene>
    <name evidence="1" type="ORF">PIIN_03521</name>
</gene>
<evidence type="ECO:0000313" key="1">
    <source>
        <dbReference type="EMBL" id="CCA69582.1"/>
    </source>
</evidence>
<dbReference type="HOGENOM" id="CLU_931016_0_0_1"/>
<name>G4TE30_SERID</name>
<dbReference type="Proteomes" id="UP000007148">
    <property type="component" value="Unassembled WGS sequence"/>
</dbReference>
<dbReference type="AlphaFoldDB" id="G4TE30"/>
<dbReference type="InParanoid" id="G4TE30"/>